<dbReference type="EMBL" id="CM056742">
    <property type="protein sequence ID" value="KAJ8677894.1"/>
    <property type="molecule type" value="Genomic_DNA"/>
</dbReference>
<keyword evidence="2" id="KW-1185">Reference proteome</keyword>
<reference evidence="1" key="1">
    <citation type="submission" date="2023-04" db="EMBL/GenBank/DDBJ databases">
        <title>A chromosome-level genome assembly of the parasitoid wasp Eretmocerus hayati.</title>
        <authorList>
            <person name="Zhong Y."/>
            <person name="Liu S."/>
            <person name="Liu Y."/>
        </authorList>
    </citation>
    <scope>NUCLEOTIDE SEQUENCE</scope>
    <source>
        <strain evidence="1">ZJU_SS_LIU_2023</strain>
    </source>
</reference>
<accession>A0ACC2P3J6</accession>
<protein>
    <submittedName>
        <fullName evidence="1">Uncharacterized protein</fullName>
    </submittedName>
</protein>
<organism evidence="1 2">
    <name type="scientific">Eretmocerus hayati</name>
    <dbReference type="NCBI Taxonomy" id="131215"/>
    <lineage>
        <taxon>Eukaryota</taxon>
        <taxon>Metazoa</taxon>
        <taxon>Ecdysozoa</taxon>
        <taxon>Arthropoda</taxon>
        <taxon>Hexapoda</taxon>
        <taxon>Insecta</taxon>
        <taxon>Pterygota</taxon>
        <taxon>Neoptera</taxon>
        <taxon>Endopterygota</taxon>
        <taxon>Hymenoptera</taxon>
        <taxon>Apocrita</taxon>
        <taxon>Proctotrupomorpha</taxon>
        <taxon>Chalcidoidea</taxon>
        <taxon>Aphelinidae</taxon>
        <taxon>Aphelininae</taxon>
        <taxon>Eretmocerus</taxon>
    </lineage>
</organism>
<sequence length="160" mass="18578">MEGGWNIWSVYNSGDENFWKIWEDLDYLGEGRLIIGGNFNIRTGEEDFQVDEEDTIRRNRDKVCCNEGEESREEEETQDNIQLGAGGEAKKNRFRWTAEDIENFKESTNEMTEYGGDNQNRWKNMKKKIYEAGNVEEVKTVKKWSLGMNEKDGGTGIAQE</sequence>
<name>A0ACC2P3J6_9HYME</name>
<gene>
    <name evidence="1" type="ORF">QAD02_013681</name>
</gene>
<proteinExistence type="predicted"/>
<evidence type="ECO:0000313" key="1">
    <source>
        <dbReference type="EMBL" id="KAJ8677894.1"/>
    </source>
</evidence>
<evidence type="ECO:0000313" key="2">
    <source>
        <dbReference type="Proteomes" id="UP001239111"/>
    </source>
</evidence>
<comment type="caution">
    <text evidence="1">The sequence shown here is derived from an EMBL/GenBank/DDBJ whole genome shotgun (WGS) entry which is preliminary data.</text>
</comment>
<dbReference type="Proteomes" id="UP001239111">
    <property type="component" value="Chromosome 2"/>
</dbReference>